<dbReference type="HOGENOM" id="CLU_033332_2_1_7"/>
<dbReference type="GO" id="GO:0008483">
    <property type="term" value="F:transaminase activity"/>
    <property type="evidence" value="ECO:0007669"/>
    <property type="project" value="UniProtKB-KW"/>
</dbReference>
<protein>
    <submittedName>
        <fullName evidence="5">DegT/DnrJ/EryC1/StrS aminotransferase</fullName>
    </submittedName>
</protein>
<evidence type="ECO:0000256" key="2">
    <source>
        <dbReference type="PIRSR" id="PIRSR000390-1"/>
    </source>
</evidence>
<dbReference type="SUPFAM" id="SSF53383">
    <property type="entry name" value="PLP-dependent transferases"/>
    <property type="match status" value="1"/>
</dbReference>
<dbReference type="GO" id="GO:0000271">
    <property type="term" value="P:polysaccharide biosynthetic process"/>
    <property type="evidence" value="ECO:0007669"/>
    <property type="project" value="TreeGrafter"/>
</dbReference>
<name>Q316I4_OLEA2</name>
<keyword evidence="5" id="KW-0032">Aminotransferase</keyword>
<evidence type="ECO:0000313" key="6">
    <source>
        <dbReference type="Proteomes" id="UP000002710"/>
    </source>
</evidence>
<evidence type="ECO:0000256" key="3">
    <source>
        <dbReference type="PIRSR" id="PIRSR000390-2"/>
    </source>
</evidence>
<dbReference type="Proteomes" id="UP000002710">
    <property type="component" value="Chromosome"/>
</dbReference>
<evidence type="ECO:0000256" key="1">
    <source>
        <dbReference type="ARBA" id="ARBA00037999"/>
    </source>
</evidence>
<dbReference type="KEGG" id="dde:Dde_0361"/>
<dbReference type="GO" id="GO:0030170">
    <property type="term" value="F:pyridoxal phosphate binding"/>
    <property type="evidence" value="ECO:0007669"/>
    <property type="project" value="TreeGrafter"/>
</dbReference>
<reference evidence="5 6" key="1">
    <citation type="journal article" date="2011" name="J. Bacteriol.">
        <title>Complete genome sequence and updated annotation of Desulfovibrio alaskensis G20.</title>
        <authorList>
            <person name="Hauser L.J."/>
            <person name="Land M.L."/>
            <person name="Brown S.D."/>
            <person name="Larimer F."/>
            <person name="Keller K.L."/>
            <person name="Rapp-Giles B.J."/>
            <person name="Price M.N."/>
            <person name="Lin M."/>
            <person name="Bruce D.C."/>
            <person name="Detter J.C."/>
            <person name="Tapia R."/>
            <person name="Han C.S."/>
            <person name="Goodwin L.A."/>
            <person name="Cheng J.F."/>
            <person name="Pitluck S."/>
            <person name="Copeland A."/>
            <person name="Lucas S."/>
            <person name="Nolan M."/>
            <person name="Lapidus A.L."/>
            <person name="Palumbo A.V."/>
            <person name="Wall J.D."/>
        </authorList>
    </citation>
    <scope>NUCLEOTIDE SEQUENCE [LARGE SCALE GENOMIC DNA]</scope>
    <source>
        <strain evidence="6">ATCC BAA 1058 / DSM 17464 / G20</strain>
    </source>
</reference>
<dbReference type="PANTHER" id="PTHR30244:SF34">
    <property type="entry name" value="DTDP-4-AMINO-4,6-DIDEOXYGALACTOSE TRANSAMINASE"/>
    <property type="match status" value="1"/>
</dbReference>
<comment type="similarity">
    <text evidence="1 4">Belongs to the DegT/DnrJ/EryC1 family.</text>
</comment>
<dbReference type="STRING" id="207559.Dde_0361"/>
<dbReference type="EMBL" id="CP000112">
    <property type="protein sequence ID" value="ABB37162.1"/>
    <property type="molecule type" value="Genomic_DNA"/>
</dbReference>
<keyword evidence="3 4" id="KW-0663">Pyridoxal phosphate</keyword>
<dbReference type="PANTHER" id="PTHR30244">
    <property type="entry name" value="TRANSAMINASE"/>
    <property type="match status" value="1"/>
</dbReference>
<organism evidence="5 6">
    <name type="scientific">Oleidesulfovibrio alaskensis (strain ATCC BAA-1058 / DSM 17464 / G20)</name>
    <name type="common">Desulfovibrio alaskensis</name>
    <dbReference type="NCBI Taxonomy" id="207559"/>
    <lineage>
        <taxon>Bacteria</taxon>
        <taxon>Pseudomonadati</taxon>
        <taxon>Thermodesulfobacteriota</taxon>
        <taxon>Desulfovibrionia</taxon>
        <taxon>Desulfovibrionales</taxon>
        <taxon>Desulfovibrionaceae</taxon>
        <taxon>Oleidesulfovibrio</taxon>
    </lineage>
</organism>
<dbReference type="Gene3D" id="3.40.640.10">
    <property type="entry name" value="Type I PLP-dependent aspartate aminotransferase-like (Major domain)"/>
    <property type="match status" value="1"/>
</dbReference>
<keyword evidence="5" id="KW-0808">Transferase</keyword>
<gene>
    <name evidence="5" type="ordered locus">Dde_0361</name>
</gene>
<proteinExistence type="inferred from homology"/>
<dbReference type="InterPro" id="IPR015422">
    <property type="entry name" value="PyrdxlP-dep_Trfase_small"/>
</dbReference>
<dbReference type="Pfam" id="PF01041">
    <property type="entry name" value="DegT_DnrJ_EryC1"/>
    <property type="match status" value="1"/>
</dbReference>
<evidence type="ECO:0000256" key="4">
    <source>
        <dbReference type="RuleBase" id="RU004508"/>
    </source>
</evidence>
<accession>Q316I4</accession>
<dbReference type="PIRSF" id="PIRSF000390">
    <property type="entry name" value="PLP_StrS"/>
    <property type="match status" value="1"/>
</dbReference>
<dbReference type="InterPro" id="IPR015421">
    <property type="entry name" value="PyrdxlP-dep_Trfase_major"/>
</dbReference>
<feature type="modified residue" description="N6-(pyridoxal phosphate)lysine" evidence="3">
    <location>
        <position position="193"/>
    </location>
</feature>
<sequence length="383" mass="41668">MTQTQKRIFLSPPHMGGSELDFIHTAFESNYVAPLGPMVDAFERNFSTFTGIPHCAALSSGTAALHLALRTLGTGPGDIVLASTLTFIGSVSPITFTGAQPVFIDSDTETWNMNPDLLAEAVAGYAAAGRIPRAVIVTDLYGQCADYDRLLEICAPHGIPLIIDAAESAGARYRNRHAGTGGYCSVFSFNGNKIITTSGGGMLCTDNPAVAEKTRWLAQQARDPAPYYEHSEIGYNYRMSNICAAIGCGQLEVLARRVAQKRAICEHYRRVLEPREGIAFMPEAPYGQSSRWLTVITLDPARCRCTPEGLRRALEDCNIESRPVWKPMHMQPVFKDCRVFGGSVSERLFHTGLCLPSGTAMTGQDLTRVTDAILRALDGQPCE</sequence>
<dbReference type="CDD" id="cd00616">
    <property type="entry name" value="AHBA_syn"/>
    <property type="match status" value="1"/>
</dbReference>
<dbReference type="eggNOG" id="COG0399">
    <property type="taxonomic scope" value="Bacteria"/>
</dbReference>
<dbReference type="InterPro" id="IPR015424">
    <property type="entry name" value="PyrdxlP-dep_Trfase"/>
</dbReference>
<feature type="active site" description="Proton acceptor" evidence="2">
    <location>
        <position position="193"/>
    </location>
</feature>
<dbReference type="RefSeq" id="WP_011366500.1">
    <property type="nucleotide sequence ID" value="NC_007519.1"/>
</dbReference>
<dbReference type="InterPro" id="IPR000653">
    <property type="entry name" value="DegT/StrS_aminotransferase"/>
</dbReference>
<keyword evidence="6" id="KW-1185">Reference proteome</keyword>
<dbReference type="AlphaFoldDB" id="Q316I4"/>
<dbReference type="Gene3D" id="3.90.1150.10">
    <property type="entry name" value="Aspartate Aminotransferase, domain 1"/>
    <property type="match status" value="1"/>
</dbReference>
<evidence type="ECO:0000313" key="5">
    <source>
        <dbReference type="EMBL" id="ABB37162.1"/>
    </source>
</evidence>